<sequence length="341" mass="36563">MRNFVVARLGQAILCVWGVVTIVFALTKVIPGDPARIAAGQTATPAQIDQARAALGLNHPWIVQYLDFIGRAFRGDLGTSTVTHQPVMHDLAQTIPTTIQLVAIGLLIIIVLGIPIGVLAACFENRPIDGALRVFLAFLGGAPVFWVAILIQFVFAAKLRIVPISGSNDYGLAPAHHTGFTLIDSLVDGNASEFFNSLTHLLLPAFALAAPFLAHLARNVRTTMIGALRTDYVTFAHSKGLDTRRVVFHHALRATLASSITMLGMQFGWMIGSALLVETVFGLPGVGTYLNQAVLSQDIFAVLGGVLIIGVVFIVSSLIVDLVQIRFDPRVRATMLAEAAR</sequence>
<dbReference type="KEGG" id="fri:FraEuI1c_1514"/>
<evidence type="ECO:0000313" key="10">
    <source>
        <dbReference type="Proteomes" id="UP000002484"/>
    </source>
</evidence>
<dbReference type="STRING" id="298654.FraEuI1c_1514"/>
<dbReference type="EMBL" id="CP002299">
    <property type="protein sequence ID" value="ADP79576.1"/>
    <property type="molecule type" value="Genomic_DNA"/>
</dbReference>
<keyword evidence="3" id="KW-1003">Cell membrane</keyword>
<keyword evidence="4 7" id="KW-0812">Transmembrane</keyword>
<evidence type="ECO:0000256" key="5">
    <source>
        <dbReference type="ARBA" id="ARBA00022989"/>
    </source>
</evidence>
<dbReference type="AlphaFoldDB" id="E3J7G7"/>
<keyword evidence="6 7" id="KW-0472">Membrane</keyword>
<keyword evidence="2 7" id="KW-0813">Transport</keyword>
<protein>
    <submittedName>
        <fullName evidence="9">Binding-protein-dependent transport systems inner membrane component</fullName>
    </submittedName>
</protein>
<feature type="transmembrane region" description="Helical" evidence="7">
    <location>
        <begin position="98"/>
        <end position="122"/>
    </location>
</feature>
<dbReference type="Pfam" id="PF19300">
    <property type="entry name" value="BPD_transp_1_N"/>
    <property type="match status" value="1"/>
</dbReference>
<dbReference type="InParanoid" id="E3J7G7"/>
<feature type="transmembrane region" description="Helical" evidence="7">
    <location>
        <begin position="134"/>
        <end position="155"/>
    </location>
</feature>
<dbReference type="Gene3D" id="1.10.3720.10">
    <property type="entry name" value="MetI-like"/>
    <property type="match status" value="1"/>
</dbReference>
<organism evidence="9 10">
    <name type="scientific">Pseudofrankia inefficax (strain DSM 45817 / CECT 9037 / DDB 130130 / EuI1c)</name>
    <name type="common">Frankia inefficax</name>
    <dbReference type="NCBI Taxonomy" id="298654"/>
    <lineage>
        <taxon>Bacteria</taxon>
        <taxon>Bacillati</taxon>
        <taxon>Actinomycetota</taxon>
        <taxon>Actinomycetes</taxon>
        <taxon>Frankiales</taxon>
        <taxon>Frankiaceae</taxon>
        <taxon>Pseudofrankia</taxon>
    </lineage>
</organism>
<evidence type="ECO:0000256" key="1">
    <source>
        <dbReference type="ARBA" id="ARBA00004651"/>
    </source>
</evidence>
<dbReference type="GO" id="GO:0055085">
    <property type="term" value="P:transmembrane transport"/>
    <property type="evidence" value="ECO:0007669"/>
    <property type="project" value="InterPro"/>
</dbReference>
<gene>
    <name evidence="9" type="ordered locus">FraEuI1c_1514</name>
</gene>
<dbReference type="InterPro" id="IPR045621">
    <property type="entry name" value="BPD_transp_1_N"/>
</dbReference>
<evidence type="ECO:0000256" key="7">
    <source>
        <dbReference type="RuleBase" id="RU363032"/>
    </source>
</evidence>
<comment type="subcellular location">
    <subcellularLocation>
        <location evidence="1 7">Cell membrane</location>
        <topology evidence="1 7">Multi-pass membrane protein</topology>
    </subcellularLocation>
</comment>
<evidence type="ECO:0000256" key="6">
    <source>
        <dbReference type="ARBA" id="ARBA00023136"/>
    </source>
</evidence>
<dbReference type="OrthoDB" id="147639at2"/>
<accession>E3J7G7</accession>
<dbReference type="PANTHER" id="PTHR43163">
    <property type="entry name" value="DIPEPTIDE TRANSPORT SYSTEM PERMEASE PROTEIN DPPB-RELATED"/>
    <property type="match status" value="1"/>
</dbReference>
<feature type="transmembrane region" description="Helical" evidence="7">
    <location>
        <begin position="299"/>
        <end position="323"/>
    </location>
</feature>
<feature type="transmembrane region" description="Helical" evidence="7">
    <location>
        <begin position="12"/>
        <end position="30"/>
    </location>
</feature>
<evidence type="ECO:0000259" key="8">
    <source>
        <dbReference type="PROSITE" id="PS50928"/>
    </source>
</evidence>
<keyword evidence="10" id="KW-1185">Reference proteome</keyword>
<evidence type="ECO:0000256" key="3">
    <source>
        <dbReference type="ARBA" id="ARBA00022475"/>
    </source>
</evidence>
<feature type="domain" description="ABC transmembrane type-1" evidence="8">
    <location>
        <begin position="95"/>
        <end position="324"/>
    </location>
</feature>
<evidence type="ECO:0000256" key="4">
    <source>
        <dbReference type="ARBA" id="ARBA00022692"/>
    </source>
</evidence>
<keyword evidence="5 7" id="KW-1133">Transmembrane helix</keyword>
<feature type="transmembrane region" description="Helical" evidence="7">
    <location>
        <begin position="194"/>
        <end position="214"/>
    </location>
</feature>
<name>E3J7G7_PSEI1</name>
<dbReference type="InterPro" id="IPR035906">
    <property type="entry name" value="MetI-like_sf"/>
</dbReference>
<dbReference type="CDD" id="cd06261">
    <property type="entry name" value="TM_PBP2"/>
    <property type="match status" value="1"/>
</dbReference>
<proteinExistence type="inferred from homology"/>
<dbReference type="PROSITE" id="PS50928">
    <property type="entry name" value="ABC_TM1"/>
    <property type="match status" value="1"/>
</dbReference>
<dbReference type="Proteomes" id="UP000002484">
    <property type="component" value="Chromosome"/>
</dbReference>
<dbReference type="Pfam" id="PF00528">
    <property type="entry name" value="BPD_transp_1"/>
    <property type="match status" value="1"/>
</dbReference>
<dbReference type="eggNOG" id="COG0601">
    <property type="taxonomic scope" value="Bacteria"/>
</dbReference>
<dbReference type="HOGENOM" id="CLU_036879_0_3_11"/>
<evidence type="ECO:0000313" key="9">
    <source>
        <dbReference type="EMBL" id="ADP79576.1"/>
    </source>
</evidence>
<dbReference type="InterPro" id="IPR000515">
    <property type="entry name" value="MetI-like"/>
</dbReference>
<dbReference type="GO" id="GO:0005886">
    <property type="term" value="C:plasma membrane"/>
    <property type="evidence" value="ECO:0007669"/>
    <property type="project" value="UniProtKB-SubCell"/>
</dbReference>
<dbReference type="SUPFAM" id="SSF161098">
    <property type="entry name" value="MetI-like"/>
    <property type="match status" value="1"/>
</dbReference>
<comment type="similarity">
    <text evidence="7">Belongs to the binding-protein-dependent transport system permease family.</text>
</comment>
<dbReference type="PANTHER" id="PTHR43163:SF6">
    <property type="entry name" value="DIPEPTIDE TRANSPORT SYSTEM PERMEASE PROTEIN DPPB-RELATED"/>
    <property type="match status" value="1"/>
</dbReference>
<feature type="transmembrane region" description="Helical" evidence="7">
    <location>
        <begin position="267"/>
        <end position="287"/>
    </location>
</feature>
<reference evidence="9 10" key="1">
    <citation type="submission" date="2010-10" db="EMBL/GenBank/DDBJ databases">
        <title>Complete sequence of Frankia sp. EuI1c.</title>
        <authorList>
            <consortium name="US DOE Joint Genome Institute"/>
            <person name="Lucas S."/>
            <person name="Copeland A."/>
            <person name="Lapidus A."/>
            <person name="Cheng J.-F."/>
            <person name="Bruce D."/>
            <person name="Goodwin L."/>
            <person name="Pitluck S."/>
            <person name="Chertkov O."/>
            <person name="Detter J.C."/>
            <person name="Han C."/>
            <person name="Tapia R."/>
            <person name="Land M."/>
            <person name="Hauser L."/>
            <person name="Jeffries C."/>
            <person name="Kyrpides N."/>
            <person name="Ivanova N."/>
            <person name="Mikhailova N."/>
            <person name="Beauchemin N."/>
            <person name="Sen A."/>
            <person name="Sur S.A."/>
            <person name="Gtari M."/>
            <person name="Wall L."/>
            <person name="Tisa L."/>
            <person name="Woyke T."/>
        </authorList>
    </citation>
    <scope>NUCLEOTIDE SEQUENCE [LARGE SCALE GENOMIC DNA]</scope>
    <source>
        <strain evidence="10">DSM 45817 / CECT 9037 / EuI1c</strain>
    </source>
</reference>
<evidence type="ECO:0000256" key="2">
    <source>
        <dbReference type="ARBA" id="ARBA00022448"/>
    </source>
</evidence>